<sequence length="101" mass="10980">MIPRLLNPLGFNSFSQGYAKYALLSNIDLERNIRQATPAPIVCHDQPQCATTPDICTSGDPDIINSLCPVTCGGCGKVIDDHLYYSRDVRLSKLLGSGLKL</sequence>
<evidence type="ECO:0000313" key="2">
    <source>
        <dbReference type="Proteomes" id="UP000735302"/>
    </source>
</evidence>
<proteinExistence type="predicted"/>
<comment type="caution">
    <text evidence="1">The sequence shown here is derived from an EMBL/GenBank/DDBJ whole genome shotgun (WGS) entry which is preliminary data.</text>
</comment>
<reference evidence="1 2" key="1">
    <citation type="journal article" date="2021" name="Elife">
        <title>Chloroplast acquisition without the gene transfer in kleptoplastic sea slugs, Plakobranchus ocellatus.</title>
        <authorList>
            <person name="Maeda T."/>
            <person name="Takahashi S."/>
            <person name="Yoshida T."/>
            <person name="Shimamura S."/>
            <person name="Takaki Y."/>
            <person name="Nagai Y."/>
            <person name="Toyoda A."/>
            <person name="Suzuki Y."/>
            <person name="Arimoto A."/>
            <person name="Ishii H."/>
            <person name="Satoh N."/>
            <person name="Nishiyama T."/>
            <person name="Hasebe M."/>
            <person name="Maruyama T."/>
            <person name="Minagawa J."/>
            <person name="Obokata J."/>
            <person name="Shigenobu S."/>
        </authorList>
    </citation>
    <scope>NUCLEOTIDE SEQUENCE [LARGE SCALE GENOMIC DNA]</scope>
</reference>
<keyword evidence="2" id="KW-1185">Reference proteome</keyword>
<accession>A0AAV4A4I8</accession>
<name>A0AAV4A4I8_9GAST</name>
<evidence type="ECO:0000313" key="1">
    <source>
        <dbReference type="EMBL" id="GFO01767.1"/>
    </source>
</evidence>
<protein>
    <recommendedName>
        <fullName evidence="3">ShKT domain-containing protein</fullName>
    </recommendedName>
</protein>
<organism evidence="1 2">
    <name type="scientific">Plakobranchus ocellatus</name>
    <dbReference type="NCBI Taxonomy" id="259542"/>
    <lineage>
        <taxon>Eukaryota</taxon>
        <taxon>Metazoa</taxon>
        <taxon>Spiralia</taxon>
        <taxon>Lophotrochozoa</taxon>
        <taxon>Mollusca</taxon>
        <taxon>Gastropoda</taxon>
        <taxon>Heterobranchia</taxon>
        <taxon>Euthyneura</taxon>
        <taxon>Panpulmonata</taxon>
        <taxon>Sacoglossa</taxon>
        <taxon>Placobranchoidea</taxon>
        <taxon>Plakobranchidae</taxon>
        <taxon>Plakobranchus</taxon>
    </lineage>
</organism>
<dbReference type="AlphaFoldDB" id="A0AAV4A4I8"/>
<gene>
    <name evidence="1" type="ORF">PoB_002827200</name>
</gene>
<dbReference type="EMBL" id="BLXT01003539">
    <property type="protein sequence ID" value="GFO01767.1"/>
    <property type="molecule type" value="Genomic_DNA"/>
</dbReference>
<evidence type="ECO:0008006" key="3">
    <source>
        <dbReference type="Google" id="ProtNLM"/>
    </source>
</evidence>
<dbReference type="Proteomes" id="UP000735302">
    <property type="component" value="Unassembled WGS sequence"/>
</dbReference>